<keyword evidence="4" id="KW-0645">Protease</keyword>
<feature type="domain" description="Peptidase S1" evidence="5">
    <location>
        <begin position="123"/>
        <end position="335"/>
    </location>
</feature>
<dbReference type="EnsemblMetazoa" id="AALFPA23_006706.R8782">
    <property type="protein sequence ID" value="AALFPA23_006706.P8782"/>
    <property type="gene ID" value="AALFPA23_006706"/>
</dbReference>
<name>A0ABM1Y890_AEDAL</name>
<keyword evidence="2" id="KW-1015">Disulfide bond</keyword>
<dbReference type="SUPFAM" id="SSF50494">
    <property type="entry name" value="Trypsin-like serine proteases"/>
    <property type="match status" value="2"/>
</dbReference>
<comment type="similarity">
    <text evidence="3">Belongs to the peptidase S1 family. CLIP subfamily.</text>
</comment>
<dbReference type="Gene3D" id="2.40.10.10">
    <property type="entry name" value="Trypsin-like serine proteases"/>
    <property type="match status" value="2"/>
</dbReference>
<dbReference type="InterPro" id="IPR001254">
    <property type="entry name" value="Trypsin_dom"/>
</dbReference>
<evidence type="ECO:0000256" key="1">
    <source>
        <dbReference type="ARBA" id="ARBA00022729"/>
    </source>
</evidence>
<reference evidence="7" key="1">
    <citation type="journal article" date="2015" name="Proc. Natl. Acad. Sci. U.S.A.">
        <title>Genome sequence of the Asian Tiger mosquito, Aedes albopictus, reveals insights into its biology, genetics, and evolution.</title>
        <authorList>
            <person name="Chen X.G."/>
            <person name="Jiang X."/>
            <person name="Gu J."/>
            <person name="Xu M."/>
            <person name="Wu Y."/>
            <person name="Deng Y."/>
            <person name="Zhang C."/>
            <person name="Bonizzoni M."/>
            <person name="Dermauw W."/>
            <person name="Vontas J."/>
            <person name="Armbruster P."/>
            <person name="Huang X."/>
            <person name="Yang Y."/>
            <person name="Zhang H."/>
            <person name="He W."/>
            <person name="Peng H."/>
            <person name="Liu Y."/>
            <person name="Wu K."/>
            <person name="Chen J."/>
            <person name="Lirakis M."/>
            <person name="Topalis P."/>
            <person name="Van Leeuwen T."/>
            <person name="Hall A.B."/>
            <person name="Jiang X."/>
            <person name="Thorpe C."/>
            <person name="Mueller R.L."/>
            <person name="Sun C."/>
            <person name="Waterhouse R.M."/>
            <person name="Yan G."/>
            <person name="Tu Z.J."/>
            <person name="Fang X."/>
            <person name="James A.A."/>
        </authorList>
    </citation>
    <scope>NUCLEOTIDE SEQUENCE [LARGE SCALE GENOMIC DNA]</scope>
    <source>
        <strain evidence="7">Foshan</strain>
    </source>
</reference>
<proteinExistence type="inferred from homology"/>
<dbReference type="Pfam" id="PF00089">
    <property type="entry name" value="Trypsin"/>
    <property type="match status" value="2"/>
</dbReference>
<reference evidence="6" key="2">
    <citation type="submission" date="2025-05" db="UniProtKB">
        <authorList>
            <consortium name="EnsemblMetazoa"/>
        </authorList>
    </citation>
    <scope>IDENTIFICATION</scope>
    <source>
        <strain evidence="6">Foshan</strain>
    </source>
</reference>
<evidence type="ECO:0000259" key="5">
    <source>
        <dbReference type="PROSITE" id="PS50240"/>
    </source>
</evidence>
<dbReference type="PRINTS" id="PR00722">
    <property type="entry name" value="CHYMOTRYPSIN"/>
</dbReference>
<dbReference type="InterPro" id="IPR001314">
    <property type="entry name" value="Peptidase_S1A"/>
</dbReference>
<dbReference type="Proteomes" id="UP000069940">
    <property type="component" value="Unassembled WGS sequence"/>
</dbReference>
<dbReference type="SMART" id="SM00680">
    <property type="entry name" value="CLIP"/>
    <property type="match status" value="2"/>
</dbReference>
<organism evidence="6 7">
    <name type="scientific">Aedes albopictus</name>
    <name type="common">Asian tiger mosquito</name>
    <name type="synonym">Stegomyia albopicta</name>
    <dbReference type="NCBI Taxonomy" id="7160"/>
    <lineage>
        <taxon>Eukaryota</taxon>
        <taxon>Metazoa</taxon>
        <taxon>Ecdysozoa</taxon>
        <taxon>Arthropoda</taxon>
        <taxon>Hexapoda</taxon>
        <taxon>Insecta</taxon>
        <taxon>Pterygota</taxon>
        <taxon>Neoptera</taxon>
        <taxon>Endopterygota</taxon>
        <taxon>Diptera</taxon>
        <taxon>Nematocera</taxon>
        <taxon>Culicoidea</taxon>
        <taxon>Culicidae</taxon>
        <taxon>Culicinae</taxon>
        <taxon>Aedini</taxon>
        <taxon>Aedes</taxon>
        <taxon>Stegomyia</taxon>
    </lineage>
</organism>
<sequence>MQTNHRCTRFVAVAVVFYGLLVLSEQFRFSNHASAQMYEGDSCESMNDLPGTCMEPQKCTWVQQNVIRKRQYSIYDVPICGFTVRASLICCPDESEIRRTLVGKADQACQNFARGSAFFAPHIVEGNEAEFGEIPFIVALGYNSTDSDKEYDFRCGASWIAKNFLLTAAHCVSGRNQPSIARIGTLNLTESDASNFQDSKIKDCYPHPRYKPKLKYHDIALIELVTPFKYDDDGIVNKICLYTDPGDMDPRHVLTASGWGMTTEGDECTLKDGGPGICQQNVQCPWFLKNIIATKRYGDRVTCGFVDRTEIICCKIDQPVEPAMKPGVRSSQACQNIMDAAEAEHGTESPVEFHVVGGEEAPEGEFPFMAVLGYADPDTTGSFVYRCGASLISPNFLLTAAHCGHKFGTPLVALLGTASLNSSNGVMVGIKTFLRHPNYKSSRNYNDIALVELEKELINKPNVSPICIRSDTEDVASDVTLSAQGFGVTDNDNELFSTQMMKVNLTTVSLSDCKGFFTDITKQHKLPRGIIDTQYCARGSKSVSATGVAGDTCQGDSGGPLTAMVYGKFQLVGVTSFGAGCGSGTPSVYTRVARYIEWIEQTVWPDGV</sequence>
<dbReference type="InterPro" id="IPR009003">
    <property type="entry name" value="Peptidase_S1_PA"/>
</dbReference>
<dbReference type="RefSeq" id="XP_029733296.1">
    <property type="nucleotide sequence ID" value="XM_029877436.2"/>
</dbReference>
<evidence type="ECO:0000313" key="7">
    <source>
        <dbReference type="Proteomes" id="UP000069940"/>
    </source>
</evidence>
<evidence type="ECO:0000256" key="2">
    <source>
        <dbReference type="ARBA" id="ARBA00023157"/>
    </source>
</evidence>
<dbReference type="PROSITE" id="PS50240">
    <property type="entry name" value="TRYPSIN_DOM"/>
    <property type="match status" value="2"/>
</dbReference>
<protein>
    <recommendedName>
        <fullName evidence="5">Peptidase S1 domain-containing protein</fullName>
    </recommendedName>
</protein>
<keyword evidence="4" id="KW-0720">Serine protease</keyword>
<dbReference type="PANTHER" id="PTHR24252:SF7">
    <property type="entry name" value="HYALIN"/>
    <property type="match status" value="1"/>
</dbReference>
<keyword evidence="1" id="KW-0732">Signal</keyword>
<dbReference type="InterPro" id="IPR033116">
    <property type="entry name" value="TRYPSIN_SER"/>
</dbReference>
<dbReference type="PROSITE" id="PS00135">
    <property type="entry name" value="TRYPSIN_SER"/>
    <property type="match status" value="1"/>
</dbReference>
<evidence type="ECO:0000256" key="4">
    <source>
        <dbReference type="RuleBase" id="RU363034"/>
    </source>
</evidence>
<dbReference type="GeneID" id="109397206"/>
<dbReference type="CDD" id="cd00190">
    <property type="entry name" value="Tryp_SPc"/>
    <property type="match status" value="1"/>
</dbReference>
<evidence type="ECO:0000256" key="3">
    <source>
        <dbReference type="ARBA" id="ARBA00024195"/>
    </source>
</evidence>
<keyword evidence="7" id="KW-1185">Reference proteome</keyword>
<dbReference type="InterPro" id="IPR018114">
    <property type="entry name" value="TRYPSIN_HIS"/>
</dbReference>
<evidence type="ECO:0000313" key="6">
    <source>
        <dbReference type="EnsemblMetazoa" id="AALFPA23_006706.P8782"/>
    </source>
</evidence>
<dbReference type="InterPro" id="IPR043504">
    <property type="entry name" value="Peptidase_S1_PA_chymotrypsin"/>
</dbReference>
<dbReference type="PANTHER" id="PTHR24252">
    <property type="entry name" value="ACROSIN-RELATED"/>
    <property type="match status" value="1"/>
</dbReference>
<dbReference type="SMART" id="SM00020">
    <property type="entry name" value="Tryp_SPc"/>
    <property type="match status" value="2"/>
</dbReference>
<dbReference type="InterPro" id="IPR022700">
    <property type="entry name" value="CLIP"/>
</dbReference>
<dbReference type="PROSITE" id="PS00134">
    <property type="entry name" value="TRYPSIN_HIS"/>
    <property type="match status" value="1"/>
</dbReference>
<accession>A0ABM1Y890</accession>
<feature type="domain" description="Peptidase S1" evidence="5">
    <location>
        <begin position="355"/>
        <end position="604"/>
    </location>
</feature>
<keyword evidence="4" id="KW-0378">Hydrolase</keyword>